<protein>
    <submittedName>
        <fullName evidence="1">Uncharacterized protein</fullName>
    </submittedName>
</protein>
<name>A0A7S2TTC1_9EUKA</name>
<dbReference type="PANTHER" id="PTHR39757">
    <property type="match status" value="1"/>
</dbReference>
<reference evidence="1" key="1">
    <citation type="submission" date="2021-01" db="EMBL/GenBank/DDBJ databases">
        <authorList>
            <person name="Corre E."/>
            <person name="Pelletier E."/>
            <person name="Niang G."/>
            <person name="Scheremetjew M."/>
            <person name="Finn R."/>
            <person name="Kale V."/>
            <person name="Holt S."/>
            <person name="Cochrane G."/>
            <person name="Meng A."/>
            <person name="Brown T."/>
            <person name="Cohen L."/>
        </authorList>
    </citation>
    <scope>NUCLEOTIDE SEQUENCE</scope>
    <source>
        <strain evidence="1">CCMP622</strain>
    </source>
</reference>
<evidence type="ECO:0000313" key="1">
    <source>
        <dbReference type="EMBL" id="CAD9768876.1"/>
    </source>
</evidence>
<gene>
    <name evidence="1" type="ORF">LSP00402_LOCUS12857</name>
</gene>
<accession>A0A7S2TTC1</accession>
<dbReference type="Pfam" id="PF05834">
    <property type="entry name" value="Lycopene_cycl"/>
    <property type="match status" value="1"/>
</dbReference>
<organism evidence="1">
    <name type="scientific">Lotharella oceanica</name>
    <dbReference type="NCBI Taxonomy" id="641309"/>
    <lineage>
        <taxon>Eukaryota</taxon>
        <taxon>Sar</taxon>
        <taxon>Rhizaria</taxon>
        <taxon>Cercozoa</taxon>
        <taxon>Chlorarachniophyceae</taxon>
        <taxon>Lotharella</taxon>
    </lineage>
</organism>
<dbReference type="AlphaFoldDB" id="A0A7S2TTC1"/>
<dbReference type="EMBL" id="HBHP01020626">
    <property type="protein sequence ID" value="CAD9768876.1"/>
    <property type="molecule type" value="Transcribed_RNA"/>
</dbReference>
<proteinExistence type="predicted"/>
<dbReference type="PANTHER" id="PTHR39757:SF3">
    <property type="entry name" value="LYCOPENE EPSILON CYCLASE, CHLOROPLASTIC"/>
    <property type="match status" value="1"/>
</dbReference>
<sequence length="183" mass="20148">MVHPASGYSIVNSLSKAGEIADHILEGLGKEDGSRATQAWESLWSSESRRKMAFYQFGAEMISKMPLETLREFMRTFYALPAPLWKGFLSHRLSSPMLIPLAVMMFFLGNNDLKKALVSELASPAGIKMYQAATAPLHTAEGQAPAAEAVSRQTPPQEPLKEVFRREQLGMGARMPSGFVDDS</sequence>